<keyword evidence="1" id="KW-0597">Phosphoprotein</keyword>
<evidence type="ECO:0000313" key="7">
    <source>
        <dbReference type="Proteomes" id="UP001153714"/>
    </source>
</evidence>
<proteinExistence type="predicted"/>
<dbReference type="PANTHER" id="PTHR14091">
    <property type="entry name" value="PERIODIC TRYPTOPHAN PROTEIN 1"/>
    <property type="match status" value="1"/>
</dbReference>
<keyword evidence="3" id="KW-0677">Repeat</keyword>
<dbReference type="InterPro" id="IPR036322">
    <property type="entry name" value="WD40_repeat_dom_sf"/>
</dbReference>
<dbReference type="PRINTS" id="PR00320">
    <property type="entry name" value="GPROTEINBRPT"/>
</dbReference>
<dbReference type="SMART" id="SM00320">
    <property type="entry name" value="WD40"/>
    <property type="match status" value="4"/>
</dbReference>
<name>A0A9N9N1W0_9NEOP</name>
<dbReference type="GO" id="GO:0006364">
    <property type="term" value="P:rRNA processing"/>
    <property type="evidence" value="ECO:0007669"/>
    <property type="project" value="InterPro"/>
</dbReference>
<dbReference type="PROSITE" id="PS50082">
    <property type="entry name" value="WD_REPEATS_2"/>
    <property type="match status" value="2"/>
</dbReference>
<dbReference type="AlphaFoldDB" id="A0A9N9N1W0"/>
<organism evidence="6 7">
    <name type="scientific">Diatraea saccharalis</name>
    <name type="common">sugarcane borer</name>
    <dbReference type="NCBI Taxonomy" id="40085"/>
    <lineage>
        <taxon>Eukaryota</taxon>
        <taxon>Metazoa</taxon>
        <taxon>Ecdysozoa</taxon>
        <taxon>Arthropoda</taxon>
        <taxon>Hexapoda</taxon>
        <taxon>Insecta</taxon>
        <taxon>Pterygota</taxon>
        <taxon>Neoptera</taxon>
        <taxon>Endopterygota</taxon>
        <taxon>Lepidoptera</taxon>
        <taxon>Glossata</taxon>
        <taxon>Ditrysia</taxon>
        <taxon>Pyraloidea</taxon>
        <taxon>Crambidae</taxon>
        <taxon>Crambinae</taxon>
        <taxon>Diatraea</taxon>
    </lineage>
</organism>
<accession>A0A9N9N1W0</accession>
<protein>
    <recommendedName>
        <fullName evidence="8">Periodic tryptophan protein 1 homolog</fullName>
    </recommendedName>
</protein>
<dbReference type="Pfam" id="PF00400">
    <property type="entry name" value="WD40"/>
    <property type="match status" value="1"/>
</dbReference>
<dbReference type="InterPro" id="IPR015943">
    <property type="entry name" value="WD40/YVTN_repeat-like_dom_sf"/>
</dbReference>
<gene>
    <name evidence="6" type="ORF">DIATSA_LOCUS956</name>
</gene>
<feature type="compositionally biased region" description="Acidic residues" evidence="5">
    <location>
        <begin position="53"/>
        <end position="62"/>
    </location>
</feature>
<dbReference type="InterPro" id="IPR019775">
    <property type="entry name" value="WD40_repeat_CS"/>
</dbReference>
<evidence type="ECO:0000256" key="5">
    <source>
        <dbReference type="SAM" id="MobiDB-lite"/>
    </source>
</evidence>
<dbReference type="PROSITE" id="PS00678">
    <property type="entry name" value="WD_REPEATS_1"/>
    <property type="match status" value="2"/>
</dbReference>
<dbReference type="PROSITE" id="PS50294">
    <property type="entry name" value="WD_REPEATS_REGION"/>
    <property type="match status" value="1"/>
</dbReference>
<evidence type="ECO:0000256" key="3">
    <source>
        <dbReference type="ARBA" id="ARBA00022737"/>
    </source>
</evidence>
<feature type="region of interest" description="Disordered" evidence="5">
    <location>
        <begin position="53"/>
        <end position="79"/>
    </location>
</feature>
<dbReference type="OrthoDB" id="270624at2759"/>
<dbReference type="Gene3D" id="2.130.10.10">
    <property type="entry name" value="YVTN repeat-like/Quinoprotein amine dehydrogenase"/>
    <property type="match status" value="1"/>
</dbReference>
<evidence type="ECO:0000256" key="1">
    <source>
        <dbReference type="ARBA" id="ARBA00022553"/>
    </source>
</evidence>
<dbReference type="SUPFAM" id="SSF50978">
    <property type="entry name" value="WD40 repeat-like"/>
    <property type="match status" value="1"/>
</dbReference>
<evidence type="ECO:0008006" key="8">
    <source>
        <dbReference type="Google" id="ProtNLM"/>
    </source>
</evidence>
<dbReference type="GO" id="GO:0005634">
    <property type="term" value="C:nucleus"/>
    <property type="evidence" value="ECO:0007669"/>
    <property type="project" value="TreeGrafter"/>
</dbReference>
<sequence length="461" mass="50834">MEENTPTVSLVSCMQFVRRGVAKAVPEKIELTEKELETIIKQTADELRITEAGDDVSDEDEVSTPCDAPRNPNDEFDFENYDTEDTSNPIGIGSVATLPNLGDLSDNVQIRTEGADSDEEDDIIKADDNLLLVGHVESDASVLEVYIFNKDEGSFYVHHDIILPWFPLCIEWLSHDPSEPQPGNLCALGGMDPVIQVWDLDIENCLEPAFKLGRKPNKKKKTKRVGHKDAVLDLSWNRNFTHVLASGSTDKTVLLWDLDQGTPHTKLDYFQDKVQSLSFHPYEAQTLLTGACDGRARVTDCRSAAAACRAWSLHGEIERVHWDAHSPFCFAMSNNVGKVAYVDCRQDEPLWTINAHEKEVTGLILNEKVPGMMITVGMDGKLKTWDITSSGAVQVSESTSRVGAALCAALCPEAAWSVAVGGDNKQSCIQLVELDQVEQVMNKFGSRPLVAVKTEPSAMDT</sequence>
<keyword evidence="2 4" id="KW-0853">WD repeat</keyword>
<keyword evidence="7" id="KW-1185">Reference proteome</keyword>
<dbReference type="InterPro" id="IPR044285">
    <property type="entry name" value="PWP1"/>
</dbReference>
<evidence type="ECO:0000313" key="6">
    <source>
        <dbReference type="EMBL" id="CAG9782720.1"/>
    </source>
</evidence>
<dbReference type="Proteomes" id="UP001153714">
    <property type="component" value="Chromosome 10"/>
</dbReference>
<dbReference type="InterPro" id="IPR001680">
    <property type="entry name" value="WD40_rpt"/>
</dbReference>
<dbReference type="PANTHER" id="PTHR14091:SF0">
    <property type="entry name" value="PERIODIC TRYPTOPHAN PROTEIN 1 HOMOLOG"/>
    <property type="match status" value="1"/>
</dbReference>
<dbReference type="InterPro" id="IPR020472">
    <property type="entry name" value="WD40_PAC1"/>
</dbReference>
<feature type="repeat" description="WD" evidence="4">
    <location>
        <begin position="353"/>
        <end position="395"/>
    </location>
</feature>
<reference evidence="6" key="2">
    <citation type="submission" date="2022-10" db="EMBL/GenBank/DDBJ databases">
        <authorList>
            <consortium name="ENA_rothamsted_submissions"/>
            <consortium name="culmorum"/>
            <person name="King R."/>
        </authorList>
    </citation>
    <scope>NUCLEOTIDE SEQUENCE</scope>
</reference>
<reference evidence="6" key="1">
    <citation type="submission" date="2021-12" db="EMBL/GenBank/DDBJ databases">
        <authorList>
            <person name="King R."/>
        </authorList>
    </citation>
    <scope>NUCLEOTIDE SEQUENCE</scope>
</reference>
<evidence type="ECO:0000256" key="4">
    <source>
        <dbReference type="PROSITE-ProRule" id="PRU00221"/>
    </source>
</evidence>
<dbReference type="EMBL" id="OU893341">
    <property type="protein sequence ID" value="CAG9782720.1"/>
    <property type="molecule type" value="Genomic_DNA"/>
</dbReference>
<feature type="repeat" description="WD" evidence="4">
    <location>
        <begin position="224"/>
        <end position="266"/>
    </location>
</feature>
<evidence type="ECO:0000256" key="2">
    <source>
        <dbReference type="ARBA" id="ARBA00022574"/>
    </source>
</evidence>